<gene>
    <name evidence="2" type="ORF">BTM25_27070</name>
</gene>
<organism evidence="2 3">
    <name type="scientific">Actinomadura rubteroloni</name>
    <dbReference type="NCBI Taxonomy" id="1926885"/>
    <lineage>
        <taxon>Bacteria</taxon>
        <taxon>Bacillati</taxon>
        <taxon>Actinomycetota</taxon>
        <taxon>Actinomycetes</taxon>
        <taxon>Streptosporangiales</taxon>
        <taxon>Thermomonosporaceae</taxon>
        <taxon>Actinomadura</taxon>
    </lineage>
</organism>
<comment type="caution">
    <text evidence="2">The sequence shown here is derived from an EMBL/GenBank/DDBJ whole genome shotgun (WGS) entry which is preliminary data.</text>
</comment>
<evidence type="ECO:0000256" key="1">
    <source>
        <dbReference type="SAM" id="Phobius"/>
    </source>
</evidence>
<keyword evidence="1" id="KW-0472">Membrane</keyword>
<keyword evidence="3" id="KW-1185">Reference proteome</keyword>
<protein>
    <submittedName>
        <fullName evidence="2">Uncharacterized protein</fullName>
    </submittedName>
</protein>
<dbReference type="AlphaFoldDB" id="A0A2P4UGB3"/>
<proteinExistence type="predicted"/>
<evidence type="ECO:0000313" key="2">
    <source>
        <dbReference type="EMBL" id="POM24080.1"/>
    </source>
</evidence>
<name>A0A2P4UGB3_9ACTN</name>
<keyword evidence="1" id="KW-1133">Transmembrane helix</keyword>
<keyword evidence="1" id="KW-0812">Transmembrane</keyword>
<feature type="transmembrane region" description="Helical" evidence="1">
    <location>
        <begin position="58"/>
        <end position="80"/>
    </location>
</feature>
<reference evidence="2 3" key="1">
    <citation type="journal article" date="2017" name="Chemistry">
        <title>Isolation, Biosynthesis and Chemical Modifications of Rubterolones A-F: Rare Tropolone Alkaloids from Actinomadura sp. 5-2.</title>
        <authorList>
            <person name="Guo H."/>
            <person name="Benndorf R."/>
            <person name="Leichnitz D."/>
            <person name="Klassen J.L."/>
            <person name="Vollmers J."/>
            <person name="Gorls H."/>
            <person name="Steinacker M."/>
            <person name="Weigel C."/>
            <person name="Dahse H.M."/>
            <person name="Kaster A.K."/>
            <person name="de Beer Z.W."/>
            <person name="Poulsen M."/>
            <person name="Beemelmanns C."/>
        </authorList>
    </citation>
    <scope>NUCLEOTIDE SEQUENCE [LARGE SCALE GENOMIC DNA]</scope>
    <source>
        <strain evidence="2 3">5-2</strain>
    </source>
</reference>
<dbReference type="RefSeq" id="WP_235828393.1">
    <property type="nucleotide sequence ID" value="NZ_MTBP01000002.1"/>
</dbReference>
<sequence length="82" mass="8817">MNEPMTPPPGVIITARDIYDKLVALGGKVDGMLTTFEQIRAQLADHEQRLRASERWRYALPLSVVLGLLSAVASIVAGLAGS</sequence>
<evidence type="ECO:0000313" key="3">
    <source>
        <dbReference type="Proteomes" id="UP000242367"/>
    </source>
</evidence>
<accession>A0A2P4UGB3</accession>
<dbReference type="EMBL" id="MTBP01000002">
    <property type="protein sequence ID" value="POM24080.1"/>
    <property type="molecule type" value="Genomic_DNA"/>
</dbReference>
<dbReference type="Proteomes" id="UP000242367">
    <property type="component" value="Unassembled WGS sequence"/>
</dbReference>